<keyword evidence="2" id="KW-1185">Reference proteome</keyword>
<accession>A0A5B8XPA9</accession>
<protein>
    <recommendedName>
        <fullName evidence="3">Dickkopf N-terminal cysteine-rich domain-containing protein</fullName>
    </recommendedName>
</protein>
<evidence type="ECO:0000313" key="2">
    <source>
        <dbReference type="Proteomes" id="UP000321595"/>
    </source>
</evidence>
<sequence length="422" mass="44455">MKPVKLGMLSAIAFATFSTGCLIVSEHEEYGECYEDCYSYTVCETYCDYWECWDSCWEEVSCTTYCPDNVSVPVVECYSAVDCGEGQICVNDYCQPLDTEETGVSGLCQVCETNADCGEPGALCVQLNYDQATSTGEKVCGRTCEYNHECPAGFECINVSQEAGTPAQCLPVLGEFEKRTCNPSPELECVRATDCGVGESCVNNSCKAPREDAECSSNNPCPSGQECRNFACVAADVPECTTRSECPSGNLCIDGDCVEAAESCVFNSECDGGRCVDGQCRSTCSDNSECANGEQCRAGLCDPVECQRSADCAAGNICVDAQCFDTCNAATGVGCETGYACNGNGYCEVDPNVECRSNAECGDQICENGACISPCTCNQDCSTGEVCNLNSGACEAASAPITSCEDSCDCPSGQTCTEGACG</sequence>
<dbReference type="KEGG" id="bbae:FRD01_10850"/>
<organism evidence="1 2">
    <name type="scientific">Microvenator marinus</name>
    <dbReference type="NCBI Taxonomy" id="2600177"/>
    <lineage>
        <taxon>Bacteria</taxon>
        <taxon>Deltaproteobacteria</taxon>
        <taxon>Bradymonadales</taxon>
        <taxon>Microvenatoraceae</taxon>
        <taxon>Microvenator</taxon>
    </lineage>
</organism>
<evidence type="ECO:0000313" key="1">
    <source>
        <dbReference type="EMBL" id="QED27722.1"/>
    </source>
</evidence>
<dbReference type="RefSeq" id="WP_146959511.1">
    <property type="nucleotide sequence ID" value="NZ_CP042467.1"/>
</dbReference>
<dbReference type="AlphaFoldDB" id="A0A5B8XPA9"/>
<dbReference type="Proteomes" id="UP000321595">
    <property type="component" value="Chromosome"/>
</dbReference>
<name>A0A5B8XPA9_9DELT</name>
<evidence type="ECO:0008006" key="3">
    <source>
        <dbReference type="Google" id="ProtNLM"/>
    </source>
</evidence>
<proteinExistence type="predicted"/>
<dbReference type="PROSITE" id="PS51257">
    <property type="entry name" value="PROKAR_LIPOPROTEIN"/>
    <property type="match status" value="1"/>
</dbReference>
<dbReference type="EMBL" id="CP042467">
    <property type="protein sequence ID" value="QED27722.1"/>
    <property type="molecule type" value="Genomic_DNA"/>
</dbReference>
<dbReference type="OrthoDB" id="5497143at2"/>
<gene>
    <name evidence="1" type="ORF">FRD01_10850</name>
</gene>
<reference evidence="1 2" key="1">
    <citation type="submission" date="2019-08" db="EMBL/GenBank/DDBJ databases">
        <authorList>
            <person name="Liang Q."/>
        </authorList>
    </citation>
    <scope>NUCLEOTIDE SEQUENCE [LARGE SCALE GENOMIC DNA]</scope>
    <source>
        <strain evidence="1 2">V1718</strain>
    </source>
</reference>